<dbReference type="EC" id="3.4.-.-" evidence="8"/>
<name>A0A2V1HN76_9MICO</name>
<evidence type="ECO:0000256" key="6">
    <source>
        <dbReference type="ARBA" id="ARBA00023125"/>
    </source>
</evidence>
<keyword evidence="6" id="KW-0238">DNA-binding</keyword>
<dbReference type="EMBL" id="QEOP01000002">
    <property type="protein sequence ID" value="PVZ94083.1"/>
    <property type="molecule type" value="Genomic_DNA"/>
</dbReference>
<keyword evidence="10" id="KW-1185">Reference proteome</keyword>
<keyword evidence="3" id="KW-0227">DNA damage</keyword>
<sequence>MCGRYVSSKAVGDIVTFFDVERVGEELASPSWNVAPTVPINIVLDSIPKDRAAEGDASTVRRLEAARWGLVPPWAKDIAVGARMFNARIEEAADKSAFRTAVKKRRAAIPASGYYEWQKLADGSKAPFFISPDGDDSLFAFAGLYEWWRNPAAADDAPDRWVLSATILTQDSVGPLAEIHDRMPVVLEPDALDHWLDPHVEGDADLLDDIAGASVDMIETFELRPVGREVGNVRNDSPALIEPLA</sequence>
<dbReference type="Pfam" id="PF02586">
    <property type="entry name" value="SRAP"/>
    <property type="match status" value="1"/>
</dbReference>
<comment type="caution">
    <text evidence="9">The sequence shown here is derived from an EMBL/GenBank/DDBJ whole genome shotgun (WGS) entry which is preliminary data.</text>
</comment>
<organism evidence="9 10">
    <name type="scientific">Amnibacterium flavum</name>
    <dbReference type="NCBI Taxonomy" id="2173173"/>
    <lineage>
        <taxon>Bacteria</taxon>
        <taxon>Bacillati</taxon>
        <taxon>Actinomycetota</taxon>
        <taxon>Actinomycetes</taxon>
        <taxon>Micrococcales</taxon>
        <taxon>Microbacteriaceae</taxon>
        <taxon>Amnibacterium</taxon>
    </lineage>
</organism>
<proteinExistence type="inferred from homology"/>
<dbReference type="GO" id="GO:0016829">
    <property type="term" value="F:lyase activity"/>
    <property type="evidence" value="ECO:0007669"/>
    <property type="project" value="UniProtKB-KW"/>
</dbReference>
<evidence type="ECO:0000256" key="4">
    <source>
        <dbReference type="ARBA" id="ARBA00022801"/>
    </source>
</evidence>
<keyword evidence="7" id="KW-0456">Lyase</keyword>
<dbReference type="GO" id="GO:0003697">
    <property type="term" value="F:single-stranded DNA binding"/>
    <property type="evidence" value="ECO:0007669"/>
    <property type="project" value="InterPro"/>
</dbReference>
<evidence type="ECO:0000256" key="3">
    <source>
        <dbReference type="ARBA" id="ARBA00022763"/>
    </source>
</evidence>
<protein>
    <recommendedName>
        <fullName evidence="8">Abasic site processing protein</fullName>
        <ecNumber evidence="8">3.4.-.-</ecNumber>
    </recommendedName>
</protein>
<evidence type="ECO:0000256" key="7">
    <source>
        <dbReference type="ARBA" id="ARBA00023239"/>
    </source>
</evidence>
<keyword evidence="5" id="KW-0190">Covalent protein-DNA linkage</keyword>
<gene>
    <name evidence="9" type="ORF">DDQ50_10045</name>
</gene>
<evidence type="ECO:0000256" key="1">
    <source>
        <dbReference type="ARBA" id="ARBA00008136"/>
    </source>
</evidence>
<dbReference type="GO" id="GO:0106300">
    <property type="term" value="P:protein-DNA covalent cross-linking repair"/>
    <property type="evidence" value="ECO:0007669"/>
    <property type="project" value="InterPro"/>
</dbReference>
<dbReference type="GO" id="GO:0006508">
    <property type="term" value="P:proteolysis"/>
    <property type="evidence" value="ECO:0007669"/>
    <property type="project" value="UniProtKB-KW"/>
</dbReference>
<accession>A0A2V1HN76</accession>
<dbReference type="GO" id="GO:0008233">
    <property type="term" value="F:peptidase activity"/>
    <property type="evidence" value="ECO:0007669"/>
    <property type="project" value="UniProtKB-KW"/>
</dbReference>
<dbReference type="InterPro" id="IPR003738">
    <property type="entry name" value="SRAP"/>
</dbReference>
<evidence type="ECO:0000256" key="2">
    <source>
        <dbReference type="ARBA" id="ARBA00022670"/>
    </source>
</evidence>
<dbReference type="Proteomes" id="UP000244893">
    <property type="component" value="Unassembled WGS sequence"/>
</dbReference>
<evidence type="ECO:0000256" key="8">
    <source>
        <dbReference type="RuleBase" id="RU364100"/>
    </source>
</evidence>
<evidence type="ECO:0000313" key="9">
    <source>
        <dbReference type="EMBL" id="PVZ94083.1"/>
    </source>
</evidence>
<evidence type="ECO:0000256" key="5">
    <source>
        <dbReference type="ARBA" id="ARBA00023124"/>
    </source>
</evidence>
<reference evidence="9 10" key="1">
    <citation type="submission" date="2018-05" db="EMBL/GenBank/DDBJ databases">
        <title>Amnibacterium sp. M8JJ-5, whole genome shotgun sequence.</title>
        <authorList>
            <person name="Tuo L."/>
        </authorList>
    </citation>
    <scope>NUCLEOTIDE SEQUENCE [LARGE SCALE GENOMIC DNA]</scope>
    <source>
        <strain evidence="9 10">M8JJ-5</strain>
    </source>
</reference>
<dbReference type="SUPFAM" id="SSF143081">
    <property type="entry name" value="BB1717-like"/>
    <property type="match status" value="1"/>
</dbReference>
<dbReference type="Gene3D" id="3.90.1680.10">
    <property type="entry name" value="SOS response associated peptidase-like"/>
    <property type="match status" value="1"/>
</dbReference>
<dbReference type="AlphaFoldDB" id="A0A2V1HN76"/>
<dbReference type="PANTHER" id="PTHR13604">
    <property type="entry name" value="DC12-RELATED"/>
    <property type="match status" value="1"/>
</dbReference>
<evidence type="ECO:0000313" key="10">
    <source>
        <dbReference type="Proteomes" id="UP000244893"/>
    </source>
</evidence>
<dbReference type="PANTHER" id="PTHR13604:SF0">
    <property type="entry name" value="ABASIC SITE PROCESSING PROTEIN HMCES"/>
    <property type="match status" value="1"/>
</dbReference>
<comment type="similarity">
    <text evidence="1 8">Belongs to the SOS response-associated peptidase family.</text>
</comment>
<dbReference type="OrthoDB" id="9782620at2"/>
<dbReference type="RefSeq" id="WP_116756597.1">
    <property type="nucleotide sequence ID" value="NZ_JBHUEX010000001.1"/>
</dbReference>
<dbReference type="InterPro" id="IPR036590">
    <property type="entry name" value="SRAP-like"/>
</dbReference>
<keyword evidence="2 8" id="KW-0645">Protease</keyword>
<keyword evidence="4 8" id="KW-0378">Hydrolase</keyword>